<dbReference type="InParanoid" id="A0A0D0E479"/>
<gene>
    <name evidence="1" type="ORF">PAXRUDRAFT_575345</name>
</gene>
<proteinExistence type="predicted"/>
<evidence type="ECO:0000313" key="2">
    <source>
        <dbReference type="Proteomes" id="UP000054538"/>
    </source>
</evidence>
<dbReference type="EMBL" id="KN824868">
    <property type="protein sequence ID" value="KIK99146.1"/>
    <property type="molecule type" value="Genomic_DNA"/>
</dbReference>
<reference evidence="2" key="2">
    <citation type="submission" date="2015-01" db="EMBL/GenBank/DDBJ databases">
        <title>Evolutionary Origins and Diversification of the Mycorrhizal Mutualists.</title>
        <authorList>
            <consortium name="DOE Joint Genome Institute"/>
            <consortium name="Mycorrhizal Genomics Consortium"/>
            <person name="Kohler A."/>
            <person name="Kuo A."/>
            <person name="Nagy L.G."/>
            <person name="Floudas D."/>
            <person name="Copeland A."/>
            <person name="Barry K.W."/>
            <person name="Cichocki N."/>
            <person name="Veneault-Fourrey C."/>
            <person name="LaButti K."/>
            <person name="Lindquist E.A."/>
            <person name="Lipzen A."/>
            <person name="Lundell T."/>
            <person name="Morin E."/>
            <person name="Murat C."/>
            <person name="Riley R."/>
            <person name="Ohm R."/>
            <person name="Sun H."/>
            <person name="Tunlid A."/>
            <person name="Henrissat B."/>
            <person name="Grigoriev I.V."/>
            <person name="Hibbett D.S."/>
            <person name="Martin F."/>
        </authorList>
    </citation>
    <scope>NUCLEOTIDE SEQUENCE [LARGE SCALE GENOMIC DNA]</scope>
    <source>
        <strain evidence="2">Ve08.2h10</strain>
    </source>
</reference>
<keyword evidence="2" id="KW-1185">Reference proteome</keyword>
<protein>
    <submittedName>
        <fullName evidence="1">Uncharacterized protein</fullName>
    </submittedName>
</protein>
<dbReference type="HOGENOM" id="CLU_295789_0_0_1"/>
<organism evidence="1 2">
    <name type="scientific">Paxillus rubicundulus Ve08.2h10</name>
    <dbReference type="NCBI Taxonomy" id="930991"/>
    <lineage>
        <taxon>Eukaryota</taxon>
        <taxon>Fungi</taxon>
        <taxon>Dikarya</taxon>
        <taxon>Basidiomycota</taxon>
        <taxon>Agaricomycotina</taxon>
        <taxon>Agaricomycetes</taxon>
        <taxon>Agaricomycetidae</taxon>
        <taxon>Boletales</taxon>
        <taxon>Paxilineae</taxon>
        <taxon>Paxillaceae</taxon>
        <taxon>Paxillus</taxon>
    </lineage>
</organism>
<reference evidence="1 2" key="1">
    <citation type="submission" date="2014-04" db="EMBL/GenBank/DDBJ databases">
        <authorList>
            <consortium name="DOE Joint Genome Institute"/>
            <person name="Kuo A."/>
            <person name="Kohler A."/>
            <person name="Jargeat P."/>
            <person name="Nagy L.G."/>
            <person name="Floudas D."/>
            <person name="Copeland A."/>
            <person name="Barry K.W."/>
            <person name="Cichocki N."/>
            <person name="Veneault-Fourrey C."/>
            <person name="LaButti K."/>
            <person name="Lindquist E.A."/>
            <person name="Lipzen A."/>
            <person name="Lundell T."/>
            <person name="Morin E."/>
            <person name="Murat C."/>
            <person name="Sun H."/>
            <person name="Tunlid A."/>
            <person name="Henrissat B."/>
            <person name="Grigoriev I.V."/>
            <person name="Hibbett D.S."/>
            <person name="Martin F."/>
            <person name="Nordberg H.P."/>
            <person name="Cantor M.N."/>
            <person name="Hua S.X."/>
        </authorList>
    </citation>
    <scope>NUCLEOTIDE SEQUENCE [LARGE SCALE GENOMIC DNA]</scope>
    <source>
        <strain evidence="1 2">Ve08.2h10</strain>
    </source>
</reference>
<dbReference type="OrthoDB" id="2565179at2759"/>
<accession>A0A0D0E479</accession>
<dbReference type="AlphaFoldDB" id="A0A0D0E479"/>
<evidence type="ECO:0000313" key="1">
    <source>
        <dbReference type="EMBL" id="KIK99146.1"/>
    </source>
</evidence>
<dbReference type="STRING" id="930991.A0A0D0E479"/>
<dbReference type="Proteomes" id="UP000054538">
    <property type="component" value="Unassembled WGS sequence"/>
</dbReference>
<name>A0A0D0E479_9AGAM</name>
<sequence>MLRWCLSIVRTFCGRGGATHPRFSRSFSAQTRRTSRAQSTVCKGYGDAPTCAGDPPGPMSPPVVPTLSARPHNADDANSESLALDRHDIPHMFRQGVFTNLVDCQESISGPPIITRRRTNLSAVDILRLILSQDNVTSDRPYLRSPNTIRSLYYSAESRNQLGKLDSNMLSVLIGLLGSLSIDPQTSLVYTIPLASHFVGVTACRSHWALVLKVGRYKQRTGMVLQDSDRFWLMRAELATAKALADNAHSENNAVNAIHRARIHYHIIRRHSCHPEVHAAYLETLLDSQGPQLLDLAAWDLSFVLRTHSMCHPRLVDVLYRLVIQHGAVLSTRCQDAIVSALWKRACRTELRSRLFFGNGQPREGSDDCLALLDATALARMLSTTLLGSSCHLPITSSASTNNLFSVFSPADPLPQRWNALILLSLFNASVTSYPNWAPSSSERPLPLAASYWQVIFGLAIVEKVLQQQFSSPLGSPVPTQSILETAYALYQTWLPNMDARLVSREVACAISASFCRLASVVADASFLTACRVLYDLRSGFEGSETLVDNAVTAHYIAAALRVHGVLPNVVFGVLERFSSDLQRQRQVVTTAVAALAAIDPPVAHALYTIVHRTGREPSPEAIHTLALSFARYGTLERTVEFLSDNRFSVNQRETLIIAIARRLWKDKHTRYPSSIFAPVANELLVLYQSHHPPRHFRGHLERLLVVLCQHGKASQAICVVSSIAQGSLDYFHPRFYVRLYFILLQRRRLATAARLVATIAATNSKVARILNAVVQRTTIRASNFCVSRRTRVQSMPLSNDYLARVLGPSGSLNKVVRGPVSLRLSSFLRRSSYAGPWLERAIQELVNSRRVLAAKHVFACVSPMILSKRCTALGNILLHGVSWQPLPRNGRRVRKTLALLDELIKIHGFQPDRVTVNIVLKVMLSWRSVFDSRRLRALFDQFVRGGYPAAEYSPQRPPFGTPPVQWSNSLNLSNLPSFISFERHSRPLFKMFIKAFYLRHDVEAARKVVGILKEEAHRNTMTKEARQWARSEGRIKALRRLDTAVPANR</sequence>